<dbReference type="EMBL" id="KZ613740">
    <property type="protein sequence ID" value="PMD67638.1"/>
    <property type="molecule type" value="Genomic_DNA"/>
</dbReference>
<dbReference type="PANTHER" id="PTHR42044:SF2">
    <property type="entry name" value="DUF676 DOMAIN-CONTAINING PROTEIN"/>
    <property type="match status" value="1"/>
</dbReference>
<feature type="transmembrane region" description="Helical" evidence="2">
    <location>
        <begin position="73"/>
        <end position="94"/>
    </location>
</feature>
<dbReference type="PANTHER" id="PTHR42044">
    <property type="entry name" value="DUF676 DOMAIN-CONTAINING PROTEIN-RELATED"/>
    <property type="match status" value="1"/>
</dbReference>
<feature type="compositionally biased region" description="Polar residues" evidence="1">
    <location>
        <begin position="307"/>
        <end position="322"/>
    </location>
</feature>
<evidence type="ECO:0000256" key="2">
    <source>
        <dbReference type="SAM" id="Phobius"/>
    </source>
</evidence>
<sequence length="593" mass="66972">MSHQTKFYGSQVGSKVVIPHSYTNSPLGLLRQDVASAFGFWKFLPFIVFPFTPQSSGPLCELYPSASNLWSMFLHFILFIMQLPFILSVPFWIFFPVWSVLGGVVVFGLINQGICYLLNGSQMRYPSNPKFVEQKKEHEHEQWIFLNGVAVGKHWLQSNVDRLALTFGRPVIGVHNKTNGILFDVLQCLIQRNFNYATQDIRDCYSIVKETLYKPSLTKVVFILHSQGGIEGGMIIDWLLQEVPQDLLSKLEVYTFGNAANHFNNPHLHLLSQHASLMHPTVPSTTRSLTSVHYHDPLDSLPAPKNGETNGHPRTTRTESSSGKTIRYIEHYAHTSDFVARWGVLHFTCNFDVTDHRSPRFMGRVFERPGQGHQFNQHYLDNMFPLEPVPPSSSPRLPKQNWILRWIMRIKEILFPGKVGKGGVGGSGFLRAQREGNAFMESALVLGHNDEQADEREGVEISYLGAHGEPLGKREKEVLVRDMSPISLHTMSKFGRKVEGEFERARGLGFTNGTNGTNGRSNWEGEKNGVEVEAGEVIERTEEDVGFGDVEEKKDEGKMEFKVKELSRLWLYVNGGSPKLDEVDVGIARMATI</sequence>
<accession>A0A2J6TXF4</accession>
<feature type="region of interest" description="Disordered" evidence="1">
    <location>
        <begin position="297"/>
        <end position="322"/>
    </location>
</feature>
<dbReference type="InParanoid" id="A0A2J6TXF4"/>
<gene>
    <name evidence="3" type="ORF">K444DRAFT_658624</name>
</gene>
<evidence type="ECO:0000313" key="3">
    <source>
        <dbReference type="EMBL" id="PMD67638.1"/>
    </source>
</evidence>
<keyword evidence="2" id="KW-0812">Transmembrane</keyword>
<name>A0A2J6TXF4_9HELO</name>
<dbReference type="SUPFAM" id="SSF53474">
    <property type="entry name" value="alpha/beta-Hydrolases"/>
    <property type="match status" value="1"/>
</dbReference>
<keyword evidence="2" id="KW-0472">Membrane</keyword>
<organism evidence="3 4">
    <name type="scientific">Hyaloscypha bicolor E</name>
    <dbReference type="NCBI Taxonomy" id="1095630"/>
    <lineage>
        <taxon>Eukaryota</taxon>
        <taxon>Fungi</taxon>
        <taxon>Dikarya</taxon>
        <taxon>Ascomycota</taxon>
        <taxon>Pezizomycotina</taxon>
        <taxon>Leotiomycetes</taxon>
        <taxon>Helotiales</taxon>
        <taxon>Hyaloscyphaceae</taxon>
        <taxon>Hyaloscypha</taxon>
        <taxon>Hyaloscypha bicolor</taxon>
    </lineage>
</organism>
<proteinExistence type="predicted"/>
<dbReference type="OrthoDB" id="202545at2759"/>
<protein>
    <recommendedName>
        <fullName evidence="5">DUF676 domain-containing protein</fullName>
    </recommendedName>
</protein>
<dbReference type="RefSeq" id="XP_024744542.1">
    <property type="nucleotide sequence ID" value="XM_024886281.1"/>
</dbReference>
<dbReference type="Proteomes" id="UP000235371">
    <property type="component" value="Unassembled WGS sequence"/>
</dbReference>
<dbReference type="GeneID" id="36594358"/>
<keyword evidence="2" id="KW-1133">Transmembrane helix</keyword>
<evidence type="ECO:0008006" key="5">
    <source>
        <dbReference type="Google" id="ProtNLM"/>
    </source>
</evidence>
<evidence type="ECO:0000313" key="4">
    <source>
        <dbReference type="Proteomes" id="UP000235371"/>
    </source>
</evidence>
<feature type="transmembrane region" description="Helical" evidence="2">
    <location>
        <begin position="100"/>
        <end position="118"/>
    </location>
</feature>
<dbReference type="STRING" id="1095630.A0A2J6TXF4"/>
<reference evidence="3 4" key="1">
    <citation type="submission" date="2016-04" db="EMBL/GenBank/DDBJ databases">
        <title>A degradative enzymes factory behind the ericoid mycorrhizal symbiosis.</title>
        <authorList>
            <consortium name="DOE Joint Genome Institute"/>
            <person name="Martino E."/>
            <person name="Morin E."/>
            <person name="Grelet G."/>
            <person name="Kuo A."/>
            <person name="Kohler A."/>
            <person name="Daghino S."/>
            <person name="Barry K."/>
            <person name="Choi C."/>
            <person name="Cichocki N."/>
            <person name="Clum A."/>
            <person name="Copeland A."/>
            <person name="Hainaut M."/>
            <person name="Haridas S."/>
            <person name="Labutti K."/>
            <person name="Lindquist E."/>
            <person name="Lipzen A."/>
            <person name="Khouja H.-R."/>
            <person name="Murat C."/>
            <person name="Ohm R."/>
            <person name="Olson A."/>
            <person name="Spatafora J."/>
            <person name="Veneault-Fourrey C."/>
            <person name="Henrissat B."/>
            <person name="Grigoriev I."/>
            <person name="Martin F."/>
            <person name="Perotto S."/>
        </authorList>
    </citation>
    <scope>NUCLEOTIDE SEQUENCE [LARGE SCALE GENOMIC DNA]</scope>
    <source>
        <strain evidence="3 4">E</strain>
    </source>
</reference>
<dbReference type="AlphaFoldDB" id="A0A2J6TXF4"/>
<evidence type="ECO:0000256" key="1">
    <source>
        <dbReference type="SAM" id="MobiDB-lite"/>
    </source>
</evidence>
<keyword evidence="4" id="KW-1185">Reference proteome</keyword>
<dbReference type="InterPro" id="IPR029058">
    <property type="entry name" value="AB_hydrolase_fold"/>
</dbReference>